<proteinExistence type="predicted"/>
<gene>
    <name evidence="1" type="ORF">POPTR_017G152460v4</name>
</gene>
<reference evidence="1 2" key="1">
    <citation type="journal article" date="2006" name="Science">
        <title>The genome of black cottonwood, Populus trichocarpa (Torr. &amp; Gray).</title>
        <authorList>
            <person name="Tuskan G.A."/>
            <person name="Difazio S."/>
            <person name="Jansson S."/>
            <person name="Bohlmann J."/>
            <person name="Grigoriev I."/>
            <person name="Hellsten U."/>
            <person name="Putnam N."/>
            <person name="Ralph S."/>
            <person name="Rombauts S."/>
            <person name="Salamov A."/>
            <person name="Schein J."/>
            <person name="Sterck L."/>
            <person name="Aerts A."/>
            <person name="Bhalerao R.R."/>
            <person name="Bhalerao R.P."/>
            <person name="Blaudez D."/>
            <person name="Boerjan W."/>
            <person name="Brun A."/>
            <person name="Brunner A."/>
            <person name="Busov V."/>
            <person name="Campbell M."/>
            <person name="Carlson J."/>
            <person name="Chalot M."/>
            <person name="Chapman J."/>
            <person name="Chen G.L."/>
            <person name="Cooper D."/>
            <person name="Coutinho P.M."/>
            <person name="Couturier J."/>
            <person name="Covert S."/>
            <person name="Cronk Q."/>
            <person name="Cunningham R."/>
            <person name="Davis J."/>
            <person name="Degroeve S."/>
            <person name="Dejardin A."/>
            <person name="Depamphilis C."/>
            <person name="Detter J."/>
            <person name="Dirks B."/>
            <person name="Dubchak I."/>
            <person name="Duplessis S."/>
            <person name="Ehlting J."/>
            <person name="Ellis B."/>
            <person name="Gendler K."/>
            <person name="Goodstein D."/>
            <person name="Gribskov M."/>
            <person name="Grimwood J."/>
            <person name="Groover A."/>
            <person name="Gunter L."/>
            <person name="Hamberger B."/>
            <person name="Heinze B."/>
            <person name="Helariutta Y."/>
            <person name="Henrissat B."/>
            <person name="Holligan D."/>
            <person name="Holt R."/>
            <person name="Huang W."/>
            <person name="Islam-Faridi N."/>
            <person name="Jones S."/>
            <person name="Jones-Rhoades M."/>
            <person name="Jorgensen R."/>
            <person name="Joshi C."/>
            <person name="Kangasjarvi J."/>
            <person name="Karlsson J."/>
            <person name="Kelleher C."/>
            <person name="Kirkpatrick R."/>
            <person name="Kirst M."/>
            <person name="Kohler A."/>
            <person name="Kalluri U."/>
            <person name="Larimer F."/>
            <person name="Leebens-Mack J."/>
            <person name="Leple J.C."/>
            <person name="Locascio P."/>
            <person name="Lou Y."/>
            <person name="Lucas S."/>
            <person name="Martin F."/>
            <person name="Montanini B."/>
            <person name="Napoli C."/>
            <person name="Nelson D.R."/>
            <person name="Nelson C."/>
            <person name="Nieminen K."/>
            <person name="Nilsson O."/>
            <person name="Pereda V."/>
            <person name="Peter G."/>
            <person name="Philippe R."/>
            <person name="Pilate G."/>
            <person name="Poliakov A."/>
            <person name="Razumovskaya J."/>
            <person name="Richardson P."/>
            <person name="Rinaldi C."/>
            <person name="Ritland K."/>
            <person name="Rouze P."/>
            <person name="Ryaboy D."/>
            <person name="Schmutz J."/>
            <person name="Schrader J."/>
            <person name="Segerman B."/>
            <person name="Shin H."/>
            <person name="Siddiqui A."/>
            <person name="Sterky F."/>
            <person name="Terry A."/>
            <person name="Tsai C.J."/>
            <person name="Uberbacher E."/>
            <person name="Unneberg P."/>
            <person name="Vahala J."/>
            <person name="Wall K."/>
            <person name="Wessler S."/>
            <person name="Yang G."/>
            <person name="Yin T."/>
            <person name="Douglas C."/>
            <person name="Marra M."/>
            <person name="Sandberg G."/>
            <person name="Van de Peer Y."/>
            <person name="Rokhsar D."/>
        </authorList>
    </citation>
    <scope>NUCLEOTIDE SEQUENCE [LARGE SCALE GENOMIC DNA]</scope>
    <source>
        <strain evidence="2">cv. Nisqually</strain>
    </source>
</reference>
<organism evidence="1 2">
    <name type="scientific">Populus trichocarpa</name>
    <name type="common">Western balsam poplar</name>
    <name type="synonym">Populus balsamifera subsp. trichocarpa</name>
    <dbReference type="NCBI Taxonomy" id="3694"/>
    <lineage>
        <taxon>Eukaryota</taxon>
        <taxon>Viridiplantae</taxon>
        <taxon>Streptophyta</taxon>
        <taxon>Embryophyta</taxon>
        <taxon>Tracheophyta</taxon>
        <taxon>Spermatophyta</taxon>
        <taxon>Magnoliopsida</taxon>
        <taxon>eudicotyledons</taxon>
        <taxon>Gunneridae</taxon>
        <taxon>Pentapetalae</taxon>
        <taxon>rosids</taxon>
        <taxon>fabids</taxon>
        <taxon>Malpighiales</taxon>
        <taxon>Salicaceae</taxon>
        <taxon>Saliceae</taxon>
        <taxon>Populus</taxon>
    </lineage>
</organism>
<dbReference type="Proteomes" id="UP000006729">
    <property type="component" value="Chromosome 17"/>
</dbReference>
<evidence type="ECO:0000313" key="1">
    <source>
        <dbReference type="EMBL" id="KAI9379852.1"/>
    </source>
</evidence>
<accession>A0ACC0RSF2</accession>
<name>A0ACC0RSF2_POPTR</name>
<keyword evidence="2" id="KW-1185">Reference proteome</keyword>
<protein>
    <submittedName>
        <fullName evidence="1">Uncharacterized protein</fullName>
    </submittedName>
</protein>
<sequence length="201" mass="22751">MTTEGTNLCGVLVHEQTFSEKLRGVQTGNLGWSVAVVVEENPRGSRRYCWRFGLQWKPVCGERLGKRSGRERQGRLAAMLKKDEGLGFFIGRGAVCFCWRDGWSLEMVLGENPEEESRGFFKGKGGRLGFRGRKDERPGAEVFGFKGRGADRSSLGNGEKIGLLFFSKGGRRLAKKEKYFRFRFFFFFACCPFPSKTFLSP</sequence>
<evidence type="ECO:0000313" key="2">
    <source>
        <dbReference type="Proteomes" id="UP000006729"/>
    </source>
</evidence>
<comment type="caution">
    <text evidence="1">The sequence shown here is derived from an EMBL/GenBank/DDBJ whole genome shotgun (WGS) entry which is preliminary data.</text>
</comment>
<dbReference type="EMBL" id="CM009306">
    <property type="protein sequence ID" value="KAI9379852.1"/>
    <property type="molecule type" value="Genomic_DNA"/>
</dbReference>